<dbReference type="InterPro" id="IPR036457">
    <property type="entry name" value="PPM-type-like_dom_sf"/>
</dbReference>
<dbReference type="SMART" id="SM00331">
    <property type="entry name" value="PP2C_SIG"/>
    <property type="match status" value="1"/>
</dbReference>
<evidence type="ECO:0000313" key="3">
    <source>
        <dbReference type="Proteomes" id="UP000295636"/>
    </source>
</evidence>
<dbReference type="SUPFAM" id="SSF81606">
    <property type="entry name" value="PP2C-like"/>
    <property type="match status" value="1"/>
</dbReference>
<comment type="caution">
    <text evidence="2">The sequence shown here is derived from an EMBL/GenBank/DDBJ whole genome shotgun (WGS) entry which is preliminary data.</text>
</comment>
<dbReference type="EMBL" id="SMRT01000002">
    <property type="protein sequence ID" value="TDF99593.1"/>
    <property type="molecule type" value="Genomic_DNA"/>
</dbReference>
<sequence length="292" mass="32778">MSLKTTFAVHWQYGVATHSGLFQTTNEDRSLLRIGVTDQGEPYAAAAIADGMGGSGDGGMASETALAAVKLWLDEQLPGLLNAGPGWKPLAISAERLFHSVNGQLIELGKRGGRRIGTTLTLILLLNETYYLCHTGDCRVYKVTRSNRVRLLTKDQSWASEQVRKGRLSLQQVRKHPKRHVLLHCLGMQTELKLIARTGFYTPNDRFLLCSDGFYDRVTDLGIERILKAEDGAGLGLQPLCDLLLDRALDRQSNDNISVLMLRPAAARITPWRRFIHRCKNFYMLFPVEWRK</sequence>
<reference evidence="2 3" key="1">
    <citation type="submission" date="2019-03" db="EMBL/GenBank/DDBJ databases">
        <title>This is whole genome sequence of Paenibacillus sp MS74 strain.</title>
        <authorList>
            <person name="Trinh H.N."/>
        </authorList>
    </citation>
    <scope>NUCLEOTIDE SEQUENCE [LARGE SCALE GENOMIC DNA]</scope>
    <source>
        <strain evidence="2 3">MS74</strain>
    </source>
</reference>
<organism evidence="2 3">
    <name type="scientific">Paenibacillus piri</name>
    <dbReference type="NCBI Taxonomy" id="2547395"/>
    <lineage>
        <taxon>Bacteria</taxon>
        <taxon>Bacillati</taxon>
        <taxon>Bacillota</taxon>
        <taxon>Bacilli</taxon>
        <taxon>Bacillales</taxon>
        <taxon>Paenibacillaceae</taxon>
        <taxon>Paenibacillus</taxon>
    </lineage>
</organism>
<dbReference type="InterPro" id="IPR001932">
    <property type="entry name" value="PPM-type_phosphatase-like_dom"/>
</dbReference>
<feature type="domain" description="PPM-type phosphatase" evidence="1">
    <location>
        <begin position="12"/>
        <end position="264"/>
    </location>
</feature>
<dbReference type="SMART" id="SM00332">
    <property type="entry name" value="PP2Cc"/>
    <property type="match status" value="1"/>
</dbReference>
<keyword evidence="3" id="KW-1185">Reference proteome</keyword>
<dbReference type="Proteomes" id="UP000295636">
    <property type="component" value="Unassembled WGS sequence"/>
</dbReference>
<evidence type="ECO:0000259" key="1">
    <source>
        <dbReference type="PROSITE" id="PS51746"/>
    </source>
</evidence>
<dbReference type="Pfam" id="PF13672">
    <property type="entry name" value="PP2C_2"/>
    <property type="match status" value="1"/>
</dbReference>
<dbReference type="PROSITE" id="PS51746">
    <property type="entry name" value="PPM_2"/>
    <property type="match status" value="1"/>
</dbReference>
<dbReference type="Gene3D" id="3.60.40.10">
    <property type="entry name" value="PPM-type phosphatase domain"/>
    <property type="match status" value="1"/>
</dbReference>
<accession>A0A4R5KUI8</accession>
<dbReference type="AlphaFoldDB" id="A0A4R5KUI8"/>
<protein>
    <submittedName>
        <fullName evidence="2">Serine/threonine-protein phosphatase</fullName>
    </submittedName>
</protein>
<gene>
    <name evidence="2" type="ORF">E1757_07105</name>
</gene>
<name>A0A4R5KUI8_9BACL</name>
<evidence type="ECO:0000313" key="2">
    <source>
        <dbReference type="EMBL" id="TDF99593.1"/>
    </source>
</evidence>
<dbReference type="OrthoDB" id="9801841at2"/>
<proteinExistence type="predicted"/>